<sequence length="116" mass="13005">MTIERCACEEAEHYRKVMLEEAQALEIAVGRWYTTPVIADLLAYRLRAALRDVVPAAETPREHLRPTTSDHCDAMACWCWLGPCSDPDCALHTVEAQTASAMQEAADARRETEEGR</sequence>
<accession>A0A0F9F4X3</accession>
<dbReference type="EMBL" id="LAZR01022598">
    <property type="protein sequence ID" value="KKL81313.1"/>
    <property type="molecule type" value="Genomic_DNA"/>
</dbReference>
<protein>
    <submittedName>
        <fullName evidence="1">Uncharacterized protein</fullName>
    </submittedName>
</protein>
<evidence type="ECO:0000313" key="1">
    <source>
        <dbReference type="EMBL" id="KKL81313.1"/>
    </source>
</evidence>
<gene>
    <name evidence="1" type="ORF">LCGC14_1995990</name>
</gene>
<reference evidence="1" key="1">
    <citation type="journal article" date="2015" name="Nature">
        <title>Complex archaea that bridge the gap between prokaryotes and eukaryotes.</title>
        <authorList>
            <person name="Spang A."/>
            <person name="Saw J.H."/>
            <person name="Jorgensen S.L."/>
            <person name="Zaremba-Niedzwiedzka K."/>
            <person name="Martijn J."/>
            <person name="Lind A.E."/>
            <person name="van Eijk R."/>
            <person name="Schleper C."/>
            <person name="Guy L."/>
            <person name="Ettema T.J."/>
        </authorList>
    </citation>
    <scope>NUCLEOTIDE SEQUENCE</scope>
</reference>
<organism evidence="1">
    <name type="scientific">marine sediment metagenome</name>
    <dbReference type="NCBI Taxonomy" id="412755"/>
    <lineage>
        <taxon>unclassified sequences</taxon>
        <taxon>metagenomes</taxon>
        <taxon>ecological metagenomes</taxon>
    </lineage>
</organism>
<dbReference type="AlphaFoldDB" id="A0A0F9F4X3"/>
<proteinExistence type="predicted"/>
<name>A0A0F9F4X3_9ZZZZ</name>
<comment type="caution">
    <text evidence="1">The sequence shown here is derived from an EMBL/GenBank/DDBJ whole genome shotgun (WGS) entry which is preliminary data.</text>
</comment>